<protein>
    <submittedName>
        <fullName evidence="1">Uncharacterized protein</fullName>
    </submittedName>
</protein>
<accession>A0ACC2NM58</accession>
<evidence type="ECO:0000313" key="1">
    <source>
        <dbReference type="EMBL" id="KAJ8671307.1"/>
    </source>
</evidence>
<comment type="caution">
    <text evidence="1">The sequence shown here is derived from an EMBL/GenBank/DDBJ whole genome shotgun (WGS) entry which is preliminary data.</text>
</comment>
<dbReference type="EMBL" id="CM056743">
    <property type="protein sequence ID" value="KAJ8671307.1"/>
    <property type="molecule type" value="Genomic_DNA"/>
</dbReference>
<proteinExistence type="predicted"/>
<keyword evidence="2" id="KW-1185">Reference proteome</keyword>
<gene>
    <name evidence="1" type="ORF">QAD02_002566</name>
</gene>
<name>A0ACC2NM58_9HYME</name>
<dbReference type="Proteomes" id="UP001239111">
    <property type="component" value="Chromosome 3"/>
</dbReference>
<evidence type="ECO:0000313" key="2">
    <source>
        <dbReference type="Proteomes" id="UP001239111"/>
    </source>
</evidence>
<reference evidence="1" key="1">
    <citation type="submission" date="2023-04" db="EMBL/GenBank/DDBJ databases">
        <title>A chromosome-level genome assembly of the parasitoid wasp Eretmocerus hayati.</title>
        <authorList>
            <person name="Zhong Y."/>
            <person name="Liu S."/>
            <person name="Liu Y."/>
        </authorList>
    </citation>
    <scope>NUCLEOTIDE SEQUENCE</scope>
    <source>
        <strain evidence="1">ZJU_SS_LIU_2023</strain>
    </source>
</reference>
<organism evidence="1 2">
    <name type="scientific">Eretmocerus hayati</name>
    <dbReference type="NCBI Taxonomy" id="131215"/>
    <lineage>
        <taxon>Eukaryota</taxon>
        <taxon>Metazoa</taxon>
        <taxon>Ecdysozoa</taxon>
        <taxon>Arthropoda</taxon>
        <taxon>Hexapoda</taxon>
        <taxon>Insecta</taxon>
        <taxon>Pterygota</taxon>
        <taxon>Neoptera</taxon>
        <taxon>Endopterygota</taxon>
        <taxon>Hymenoptera</taxon>
        <taxon>Apocrita</taxon>
        <taxon>Proctotrupomorpha</taxon>
        <taxon>Chalcidoidea</taxon>
        <taxon>Aphelinidae</taxon>
        <taxon>Aphelininae</taxon>
        <taxon>Eretmocerus</taxon>
    </lineage>
</organism>
<sequence>MSVLRHTNVVLLMGISYDDKHLYIVMEKIDEPDLRKVIYDEATKKKLALKNFQKLDIIKQAFGVLHYLHSHKIFHRDIKPGNMLLTSTLVLKLCDLGLAKTRRRLFAHIESSNGRPRPIGTLIYMSPEVLLSLCTFTEESDVWSMACVANELLQHRYTFPLNDDNDDLDEDWTEMENKFRTGELPDLSRIIDGIREPLAECFFYKTPSGQTVSFYQNQVKRPTAVEVLKDLPSEWPQ</sequence>